<dbReference type="GO" id="GO:0003729">
    <property type="term" value="F:mRNA binding"/>
    <property type="evidence" value="ECO:0007669"/>
    <property type="project" value="TreeGrafter"/>
</dbReference>
<feature type="compositionally biased region" description="Polar residues" evidence="4">
    <location>
        <begin position="719"/>
        <end position="731"/>
    </location>
</feature>
<name>A0AAD5VCZ9_9APHY</name>
<dbReference type="PROSITE" id="PS50102">
    <property type="entry name" value="RRM"/>
    <property type="match status" value="2"/>
</dbReference>
<evidence type="ECO:0000313" key="7">
    <source>
        <dbReference type="Proteomes" id="UP001212997"/>
    </source>
</evidence>
<keyword evidence="3" id="KW-0694">RNA-binding</keyword>
<feature type="domain" description="RRM" evidence="5">
    <location>
        <begin position="57"/>
        <end position="131"/>
    </location>
</feature>
<feature type="region of interest" description="Disordered" evidence="4">
    <location>
        <begin position="808"/>
        <end position="837"/>
    </location>
</feature>
<dbReference type="AlphaFoldDB" id="A0AAD5VCZ9"/>
<protein>
    <recommendedName>
        <fullName evidence="5">RRM domain-containing protein</fullName>
    </recommendedName>
</protein>
<reference evidence="6" key="1">
    <citation type="submission" date="2022-07" db="EMBL/GenBank/DDBJ databases">
        <title>Genome Sequence of Physisporinus lineatus.</title>
        <authorList>
            <person name="Buettner E."/>
        </authorList>
    </citation>
    <scope>NUCLEOTIDE SEQUENCE</scope>
    <source>
        <strain evidence="6">VT162</strain>
    </source>
</reference>
<feature type="compositionally biased region" description="Low complexity" evidence="4">
    <location>
        <begin position="885"/>
        <end position="900"/>
    </location>
</feature>
<dbReference type="Gene3D" id="3.30.70.330">
    <property type="match status" value="1"/>
</dbReference>
<feature type="region of interest" description="Disordered" evidence="4">
    <location>
        <begin position="877"/>
        <end position="900"/>
    </location>
</feature>
<proteinExistence type="predicted"/>
<feature type="compositionally biased region" description="Basic and acidic residues" evidence="4">
    <location>
        <begin position="1"/>
        <end position="11"/>
    </location>
</feature>
<dbReference type="InterPro" id="IPR035979">
    <property type="entry name" value="RBD_domain_sf"/>
</dbReference>
<dbReference type="GO" id="GO:0071011">
    <property type="term" value="C:precatalytic spliceosome"/>
    <property type="evidence" value="ECO:0007669"/>
    <property type="project" value="TreeGrafter"/>
</dbReference>
<feature type="compositionally biased region" description="Low complexity" evidence="4">
    <location>
        <begin position="743"/>
        <end position="768"/>
    </location>
</feature>
<keyword evidence="2" id="KW-0539">Nucleus</keyword>
<evidence type="ECO:0000259" key="5">
    <source>
        <dbReference type="PROSITE" id="PS50102"/>
    </source>
</evidence>
<feature type="region of interest" description="Disordered" evidence="4">
    <location>
        <begin position="1"/>
        <end position="25"/>
    </location>
</feature>
<dbReference type="Proteomes" id="UP001212997">
    <property type="component" value="Unassembled WGS sequence"/>
</dbReference>
<dbReference type="PANTHER" id="PTHR13952">
    <property type="entry name" value="U1 SMALL NUCLEAR RIBONUCLEOPROTEIN 70 KD"/>
    <property type="match status" value="1"/>
</dbReference>
<dbReference type="GO" id="GO:0000398">
    <property type="term" value="P:mRNA splicing, via spliceosome"/>
    <property type="evidence" value="ECO:0007669"/>
    <property type="project" value="TreeGrafter"/>
</dbReference>
<evidence type="ECO:0000256" key="4">
    <source>
        <dbReference type="SAM" id="MobiDB-lite"/>
    </source>
</evidence>
<gene>
    <name evidence="6" type="ORF">NLI96_g3024</name>
</gene>
<evidence type="ECO:0000313" key="6">
    <source>
        <dbReference type="EMBL" id="KAJ3488210.1"/>
    </source>
</evidence>
<accession>A0AAD5VCZ9</accession>
<dbReference type="SMART" id="SM00360">
    <property type="entry name" value="RRM"/>
    <property type="match status" value="1"/>
</dbReference>
<dbReference type="GO" id="GO:0017069">
    <property type="term" value="F:snRNA binding"/>
    <property type="evidence" value="ECO:0007669"/>
    <property type="project" value="TreeGrafter"/>
</dbReference>
<feature type="domain" description="RRM" evidence="5">
    <location>
        <begin position="568"/>
        <end position="648"/>
    </location>
</feature>
<feature type="compositionally biased region" description="Polar residues" evidence="4">
    <location>
        <begin position="826"/>
        <end position="837"/>
    </location>
</feature>
<evidence type="ECO:0000256" key="2">
    <source>
        <dbReference type="ARBA" id="ARBA00023242"/>
    </source>
</evidence>
<dbReference type="EMBL" id="JANAWD010000072">
    <property type="protein sequence ID" value="KAJ3488210.1"/>
    <property type="molecule type" value="Genomic_DNA"/>
</dbReference>
<comment type="caution">
    <text evidence="6">The sequence shown here is derived from an EMBL/GenBank/DDBJ whole genome shotgun (WGS) entry which is preliminary data.</text>
</comment>
<feature type="compositionally biased region" description="Basic and acidic residues" evidence="4">
    <location>
        <begin position="670"/>
        <end position="707"/>
    </location>
</feature>
<dbReference type="InterPro" id="IPR000504">
    <property type="entry name" value="RRM_dom"/>
</dbReference>
<organism evidence="6 7">
    <name type="scientific">Meripilus lineatus</name>
    <dbReference type="NCBI Taxonomy" id="2056292"/>
    <lineage>
        <taxon>Eukaryota</taxon>
        <taxon>Fungi</taxon>
        <taxon>Dikarya</taxon>
        <taxon>Basidiomycota</taxon>
        <taxon>Agaricomycotina</taxon>
        <taxon>Agaricomycetes</taxon>
        <taxon>Polyporales</taxon>
        <taxon>Meripilaceae</taxon>
        <taxon>Meripilus</taxon>
    </lineage>
</organism>
<evidence type="ECO:0000256" key="3">
    <source>
        <dbReference type="PROSITE-ProRule" id="PRU00176"/>
    </source>
</evidence>
<feature type="compositionally biased region" description="Polar residues" evidence="4">
    <location>
        <begin position="14"/>
        <end position="25"/>
    </location>
</feature>
<dbReference type="SUPFAM" id="SSF54928">
    <property type="entry name" value="RNA-binding domain, RBD"/>
    <property type="match status" value="1"/>
</dbReference>
<sequence>MPPKTPTKDHTASPARQSGLQVAQAALPSSASFNAPELGTYVAQLPPSKSERYPHHASIFVGSLPSNIEHTELSHLLQNHLSAYASMRSVKVVRDTKGGSPDSASSLFQLFRSQPPPPFLGRSLRFEPARAFRTLLISFRTLPAANQAKDGIDPQQGVAELTSRDLPSALRVTRSRNPKYISILYDDDARHFVAESSPQVDPKHMKSGDAFVGGGLYFAALEYDKGVRDVTSVDEDPKRVYALHSAYSTSDPNTWEVKWEHRDDCVAALAVFRRISFFNVTWAHHTNSPIQGNVLESQFDTPVSSPKVTPFPTPTRGRNYVPMNPTSTHRAVVVNGQLVKNQRDALPTPYLPSSVGRPDLLPAAEKWSFPHHTPPLKAPLPSRGPLFSSPTRNEDKVVGPRWTDIDFPPLPCDPDFGGSDLATPGNQLQEAFQTNSAATSVAGIPGDPLSSLTTNKVDPEPPRFPSILDDNTQSSVASTLGEPRVTCQMEEQNPVFPPTTEFGTLSIAQTSAVAPLSGTQNVPIMNHQVDFSGIPGYVATQRRGGRFGVNEENPLQEDEAHQSDVDPTTIFIGGLDIHGENVWSEARLRSIFEKYGEIVGIQLVKPITKRSAFAFLRYSSGAAAVRAVDSEHNQVYDSRRIRVQLRDNNPPRSPWRMNRGRGGRVPRYYPEPRRGPFGDTYSDDHPVRGLGRQDEIQRARSEQDHHVNAPVRSGPQGGFNRNSVAHPSQPTNEPPARQPYGGPRTQSTSASSISPPPSAAGSQPGVSAAITHPPGVGYFPHQPWMYPYPGYPYAFPYIPGYPGVPNPHANPLPPGQSETPPIAPQHATQAGSAASEHLQFTSQQTLQPPLRPTGFIQGGNGVFVPVYQPEALDQYMSHTRRDESSPSQAAQQTQSSQGWQPYAPVAPYPYIYHPSMMQGCTLGTQPNVNGPSTSPSKYATTVFAPPSRIELEYWVLRVAETSFCQWH</sequence>
<dbReference type="Pfam" id="PF00076">
    <property type="entry name" value="RRM_1"/>
    <property type="match status" value="1"/>
</dbReference>
<evidence type="ECO:0000256" key="1">
    <source>
        <dbReference type="ARBA" id="ARBA00004123"/>
    </source>
</evidence>
<feature type="region of interest" description="Disordered" evidence="4">
    <location>
        <begin position="643"/>
        <end position="768"/>
    </location>
</feature>
<dbReference type="PANTHER" id="PTHR13952:SF6">
    <property type="entry name" value="U11_U12 SMALL NUCLEAR RIBONUCLEOPROTEIN 35 KDA PROTEIN"/>
    <property type="match status" value="1"/>
</dbReference>
<comment type="subcellular location">
    <subcellularLocation>
        <location evidence="1">Nucleus</location>
    </subcellularLocation>
</comment>
<dbReference type="InterPro" id="IPR051183">
    <property type="entry name" value="U1_U11-U12_snRNP_70-35kDa"/>
</dbReference>
<keyword evidence="7" id="KW-1185">Reference proteome</keyword>
<dbReference type="InterPro" id="IPR012677">
    <property type="entry name" value="Nucleotide-bd_a/b_plait_sf"/>
</dbReference>